<name>A0A6L5E372_9ENTR</name>
<evidence type="ECO:0000313" key="1">
    <source>
        <dbReference type="EMBL" id="MPQ49834.1"/>
    </source>
</evidence>
<organism evidence="1 2">
    <name type="scientific">Citrobacter telavivensis</name>
    <dbReference type="NCBI Taxonomy" id="2653932"/>
    <lineage>
        <taxon>Bacteria</taxon>
        <taxon>Pseudomonadati</taxon>
        <taxon>Pseudomonadota</taxon>
        <taxon>Gammaproteobacteria</taxon>
        <taxon>Enterobacterales</taxon>
        <taxon>Enterobacteriaceae</taxon>
        <taxon>Citrobacter</taxon>
    </lineage>
</organism>
<dbReference type="RefSeq" id="WP_152402626.1">
    <property type="nucleotide sequence ID" value="NZ_JBGUBF010000002.1"/>
</dbReference>
<gene>
    <name evidence="1" type="ORF">GBB84_02725</name>
</gene>
<comment type="caution">
    <text evidence="1">The sequence shown here is derived from an EMBL/GenBank/DDBJ whole genome shotgun (WGS) entry which is preliminary data.</text>
</comment>
<reference evidence="1 2" key="1">
    <citation type="submission" date="2019-10" db="EMBL/GenBank/DDBJ databases">
        <title>Characterization of a new Citrobacter species.</title>
        <authorList>
            <person name="Goncalves Ribeiro T."/>
            <person name="Izdebski R."/>
            <person name="Urbanowicz P."/>
            <person name="Carmeli Y."/>
            <person name="Gniadkowski M."/>
            <person name="Peixe L."/>
        </authorList>
    </citation>
    <scope>NUCLEOTIDE SEQUENCE [LARGE SCALE GENOMIC DNA]</scope>
    <source>
        <strain evidence="1 2">NMI7905_11</strain>
    </source>
</reference>
<evidence type="ECO:0000313" key="2">
    <source>
        <dbReference type="Proteomes" id="UP000475079"/>
    </source>
</evidence>
<protein>
    <recommendedName>
        <fullName evidence="3">DUF1482 family protein</fullName>
    </recommendedName>
</protein>
<keyword evidence="2" id="KW-1185">Reference proteome</keyword>
<dbReference type="Proteomes" id="UP000475079">
    <property type="component" value="Unassembled WGS sequence"/>
</dbReference>
<sequence length="63" mass="6955">MYVLALVFALTGNNTKSEVIGAFTHYSECEAASQAYSSKTKCYFLDPQKGMQEVNASDTRHSN</sequence>
<dbReference type="EMBL" id="WHIY01000002">
    <property type="protein sequence ID" value="MPQ49834.1"/>
    <property type="molecule type" value="Genomic_DNA"/>
</dbReference>
<dbReference type="AlphaFoldDB" id="A0A6L5E372"/>
<evidence type="ECO:0008006" key="3">
    <source>
        <dbReference type="Google" id="ProtNLM"/>
    </source>
</evidence>
<accession>A0A6L5E372</accession>
<proteinExistence type="predicted"/>